<comment type="caution">
    <text evidence="1">The sequence shown here is derived from an EMBL/GenBank/DDBJ whole genome shotgun (WGS) entry which is preliminary data.</text>
</comment>
<sequence length="77" mass="9033">MLTKKDLQQIGGVVDERFDKKLDEKLEPIKKTLKKINKKLDTAIKVFDRDFNYHHRRLNQLEEKAGVEPPAFLVKAN</sequence>
<evidence type="ECO:0000313" key="1">
    <source>
        <dbReference type="EMBL" id="KKU87673.1"/>
    </source>
</evidence>
<proteinExistence type="predicted"/>
<dbReference type="EMBL" id="LCOY01000021">
    <property type="protein sequence ID" value="KKU87673.1"/>
    <property type="molecule type" value="Genomic_DNA"/>
</dbReference>
<gene>
    <name evidence="1" type="ORF">UY16_C0021G0023</name>
</gene>
<dbReference type="AlphaFoldDB" id="A0A0G1WBH9"/>
<evidence type="ECO:0000313" key="2">
    <source>
        <dbReference type="Proteomes" id="UP000034739"/>
    </source>
</evidence>
<protein>
    <submittedName>
        <fullName evidence="1">Uncharacterized protein</fullName>
    </submittedName>
</protein>
<dbReference type="Proteomes" id="UP000034739">
    <property type="component" value="Unassembled WGS sequence"/>
</dbReference>
<organism evidence="1 2">
    <name type="scientific">Candidatus Gottesmanbacteria bacterium GW2011_GWA2_47_9</name>
    <dbReference type="NCBI Taxonomy" id="1618445"/>
    <lineage>
        <taxon>Bacteria</taxon>
        <taxon>Candidatus Gottesmaniibacteriota</taxon>
    </lineage>
</organism>
<accession>A0A0G1WBH9</accession>
<reference evidence="1 2" key="1">
    <citation type="journal article" date="2015" name="Nature">
        <title>rRNA introns, odd ribosomes, and small enigmatic genomes across a large radiation of phyla.</title>
        <authorList>
            <person name="Brown C.T."/>
            <person name="Hug L.A."/>
            <person name="Thomas B.C."/>
            <person name="Sharon I."/>
            <person name="Castelle C.J."/>
            <person name="Singh A."/>
            <person name="Wilkins M.J."/>
            <person name="Williams K.H."/>
            <person name="Banfield J.F."/>
        </authorList>
    </citation>
    <scope>NUCLEOTIDE SEQUENCE [LARGE SCALE GENOMIC DNA]</scope>
</reference>
<name>A0A0G1WBH9_9BACT</name>